<reference evidence="10" key="1">
    <citation type="journal article" date="2011" name="Proc. Natl. Acad. Sci. U.S.A.">
        <title>Obligate biotrophy features unraveled by the genomic analysis of rust fungi.</title>
        <authorList>
            <person name="Duplessis S."/>
            <person name="Cuomo C.A."/>
            <person name="Lin Y.-C."/>
            <person name="Aerts A."/>
            <person name="Tisserant E."/>
            <person name="Veneault-Fourrey C."/>
            <person name="Joly D.L."/>
            <person name="Hacquard S."/>
            <person name="Amselem J."/>
            <person name="Cantarel B.L."/>
            <person name="Chiu R."/>
            <person name="Coutinho P.M."/>
            <person name="Feau N."/>
            <person name="Field M."/>
            <person name="Frey P."/>
            <person name="Gelhaye E."/>
            <person name="Goldberg J."/>
            <person name="Grabherr M.G."/>
            <person name="Kodira C.D."/>
            <person name="Kohler A."/>
            <person name="Kuees U."/>
            <person name="Lindquist E.A."/>
            <person name="Lucas S.M."/>
            <person name="Mago R."/>
            <person name="Mauceli E."/>
            <person name="Morin E."/>
            <person name="Murat C."/>
            <person name="Pangilinan J.L."/>
            <person name="Park R."/>
            <person name="Pearson M."/>
            <person name="Quesneville H."/>
            <person name="Rouhier N."/>
            <person name="Sakthikumar S."/>
            <person name="Salamov A.A."/>
            <person name="Schmutz J."/>
            <person name="Selles B."/>
            <person name="Shapiro H."/>
            <person name="Tanguay P."/>
            <person name="Tuskan G.A."/>
            <person name="Henrissat B."/>
            <person name="Van de Peer Y."/>
            <person name="Rouze P."/>
            <person name="Ellis J.G."/>
            <person name="Dodds P.N."/>
            <person name="Schein J.E."/>
            <person name="Zhong S."/>
            <person name="Hamelin R.C."/>
            <person name="Grigoriev I.V."/>
            <person name="Szabo L.J."/>
            <person name="Martin F."/>
        </authorList>
    </citation>
    <scope>NUCLEOTIDE SEQUENCE [LARGE SCALE GENOMIC DNA]</scope>
    <source>
        <strain evidence="10">98AG31 / pathotype 3-4-7</strain>
    </source>
</reference>
<feature type="transmembrane region" description="Helical" evidence="7">
    <location>
        <begin position="404"/>
        <end position="424"/>
    </location>
</feature>
<dbReference type="KEGG" id="mlr:MELLADRAFT_36162"/>
<evidence type="ECO:0000256" key="1">
    <source>
        <dbReference type="ARBA" id="ARBA00004141"/>
    </source>
</evidence>
<feature type="transmembrane region" description="Helical" evidence="7">
    <location>
        <begin position="230"/>
        <end position="249"/>
    </location>
</feature>
<evidence type="ECO:0000256" key="5">
    <source>
        <dbReference type="ARBA" id="ARBA00022989"/>
    </source>
</evidence>
<evidence type="ECO:0000256" key="6">
    <source>
        <dbReference type="ARBA" id="ARBA00023136"/>
    </source>
</evidence>
<dbReference type="PIRSF" id="PIRSF006060">
    <property type="entry name" value="AA_transporter"/>
    <property type="match status" value="1"/>
</dbReference>
<feature type="transmembrane region" description="Helical" evidence="7">
    <location>
        <begin position="136"/>
        <end position="154"/>
    </location>
</feature>
<proteinExistence type="predicted"/>
<dbReference type="OrthoDB" id="10062876at2759"/>
<comment type="subcellular location">
    <subcellularLocation>
        <location evidence="1">Membrane</location>
        <topology evidence="1">Multi-pass membrane protein</topology>
    </subcellularLocation>
</comment>
<dbReference type="PANTHER" id="PTHR43341">
    <property type="entry name" value="AMINO ACID PERMEASE"/>
    <property type="match status" value="1"/>
</dbReference>
<keyword evidence="10" id="KW-1185">Reference proteome</keyword>
<evidence type="ECO:0000313" key="10">
    <source>
        <dbReference type="Proteomes" id="UP000001072"/>
    </source>
</evidence>
<feature type="transmembrane region" description="Helical" evidence="7">
    <location>
        <begin position="358"/>
        <end position="383"/>
    </location>
</feature>
<gene>
    <name evidence="9" type="ORF">MELLADRAFT_36162</name>
</gene>
<keyword evidence="3 7" id="KW-0812">Transmembrane</keyword>
<feature type="transmembrane region" description="Helical" evidence="7">
    <location>
        <begin position="80"/>
        <end position="102"/>
    </location>
</feature>
<keyword evidence="2" id="KW-0813">Transport</keyword>
<dbReference type="GO" id="GO:0016020">
    <property type="term" value="C:membrane"/>
    <property type="evidence" value="ECO:0007669"/>
    <property type="project" value="UniProtKB-SubCell"/>
</dbReference>
<keyword evidence="6 7" id="KW-0472">Membrane</keyword>
<dbReference type="PANTHER" id="PTHR43341:SF20">
    <property type="entry name" value="AAT FAMILY AMINO ACID TRANSPORTER"/>
    <property type="match status" value="1"/>
</dbReference>
<evidence type="ECO:0000313" key="9">
    <source>
        <dbReference type="EMBL" id="EGG06397.1"/>
    </source>
</evidence>
<evidence type="ECO:0000256" key="3">
    <source>
        <dbReference type="ARBA" id="ARBA00022692"/>
    </source>
</evidence>
<dbReference type="Proteomes" id="UP000001072">
    <property type="component" value="Unassembled WGS sequence"/>
</dbReference>
<dbReference type="eggNOG" id="KOG1286">
    <property type="taxonomic scope" value="Eukaryota"/>
</dbReference>
<dbReference type="InterPro" id="IPR050524">
    <property type="entry name" value="APC_YAT"/>
</dbReference>
<accession>F4RMB4</accession>
<name>F4RMB4_MELLP</name>
<dbReference type="Pfam" id="PF00324">
    <property type="entry name" value="AA_permease"/>
    <property type="match status" value="1"/>
</dbReference>
<sequence>MISIGSVVGMGLFLSTANSLRESGPLGLLLSYAVMGTMVFGVMDSLGEMVSHLPIAGGHITLAKRFVNPSLSFALGWNFWYTWSFALAAELAAAGILINYWITSVNNAVWILVILAAVTCINFAPSKVYGDDIFRFASIKVVTIITLIIIGIVIDLGGGPTHHKIGFRFWKNPGPFVQFLDISGVKGRFLGFWQALIQAGFSCVGTEITAMTAGEAKNPRKTLPSAIRKVAVRIWLFYILGTFVIGLVVSSDDPRLNLNSHNAASSPFVIAIQDSGIKVLPSIINAALLTAACSAASSDMYTTSRTLHGLALAENAPAALKQLNSQGIPWLCVLISSAMGLLSLMSVGGGGIGQLFTWLATMVSVTGLQTWVGILITYLRWDLGVRAQSIDRSIFPYQSRLRRWGAYYVLTLCIMILISNPFTAFIKGQWSTATLVTGYLPIVMFFTLYSSNKLFKQTKGQSIQLVKPADMVSMAFFTHTYNFST</sequence>
<dbReference type="GeneID" id="18927533"/>
<feature type="transmembrane region" description="Helical" evidence="7">
    <location>
        <begin position="29"/>
        <end position="46"/>
    </location>
</feature>
<keyword evidence="4" id="KW-0029">Amino-acid transport</keyword>
<dbReference type="RefSeq" id="XP_007410231.1">
    <property type="nucleotide sequence ID" value="XM_007410169.1"/>
</dbReference>
<dbReference type="InParanoid" id="F4RMB4"/>
<evidence type="ECO:0000256" key="2">
    <source>
        <dbReference type="ARBA" id="ARBA00022448"/>
    </source>
</evidence>
<feature type="transmembrane region" description="Helical" evidence="7">
    <location>
        <begin position="430"/>
        <end position="449"/>
    </location>
</feature>
<dbReference type="FunFam" id="1.20.1740.10:FF:000001">
    <property type="entry name" value="Amino acid permease"/>
    <property type="match status" value="1"/>
</dbReference>
<evidence type="ECO:0000259" key="8">
    <source>
        <dbReference type="Pfam" id="PF00324"/>
    </source>
</evidence>
<keyword evidence="5 7" id="KW-1133">Transmembrane helix</keyword>
<organism evidence="10">
    <name type="scientific">Melampsora larici-populina (strain 98AG31 / pathotype 3-4-7)</name>
    <name type="common">Poplar leaf rust fungus</name>
    <dbReference type="NCBI Taxonomy" id="747676"/>
    <lineage>
        <taxon>Eukaryota</taxon>
        <taxon>Fungi</taxon>
        <taxon>Dikarya</taxon>
        <taxon>Basidiomycota</taxon>
        <taxon>Pucciniomycotina</taxon>
        <taxon>Pucciniomycetes</taxon>
        <taxon>Pucciniales</taxon>
        <taxon>Melampsoraceae</taxon>
        <taxon>Melampsora</taxon>
    </lineage>
</organism>
<dbReference type="GO" id="GO:0015171">
    <property type="term" value="F:amino acid transmembrane transporter activity"/>
    <property type="evidence" value="ECO:0007669"/>
    <property type="project" value="TreeGrafter"/>
</dbReference>
<evidence type="ECO:0000256" key="7">
    <source>
        <dbReference type="SAM" id="Phobius"/>
    </source>
</evidence>
<protein>
    <recommendedName>
        <fullName evidence="8">Amino acid permease/ SLC12A domain-containing protein</fullName>
    </recommendedName>
</protein>
<dbReference type="InterPro" id="IPR004840">
    <property type="entry name" value="Amino_acid_permease_CS"/>
</dbReference>
<dbReference type="EMBL" id="GL883108">
    <property type="protein sequence ID" value="EGG06397.1"/>
    <property type="molecule type" value="Genomic_DNA"/>
</dbReference>
<dbReference type="InterPro" id="IPR004841">
    <property type="entry name" value="AA-permease/SLC12A_dom"/>
</dbReference>
<dbReference type="PROSITE" id="PS00218">
    <property type="entry name" value="AMINO_ACID_PERMEASE_1"/>
    <property type="match status" value="1"/>
</dbReference>
<feature type="domain" description="Amino acid permease/ SLC12A" evidence="8">
    <location>
        <begin position="1"/>
        <end position="459"/>
    </location>
</feature>
<evidence type="ECO:0000256" key="4">
    <source>
        <dbReference type="ARBA" id="ARBA00022970"/>
    </source>
</evidence>
<dbReference type="Gene3D" id="1.20.1740.10">
    <property type="entry name" value="Amino acid/polyamine transporter I"/>
    <property type="match status" value="1"/>
</dbReference>
<dbReference type="HOGENOM" id="CLU_007946_12_1_1"/>
<feature type="transmembrane region" description="Helical" evidence="7">
    <location>
        <begin position="108"/>
        <end position="124"/>
    </location>
</feature>
<dbReference type="VEuPathDB" id="FungiDB:MELLADRAFT_36162"/>
<feature type="transmembrane region" description="Helical" evidence="7">
    <location>
        <begin position="330"/>
        <end position="352"/>
    </location>
</feature>
<dbReference type="AlphaFoldDB" id="F4RMB4"/>